<reference evidence="3 4" key="1">
    <citation type="submission" date="2018-05" db="EMBL/GenBank/DDBJ databases">
        <title>Genome sequencing of Flavobacterium sp. HYN0049.</title>
        <authorList>
            <person name="Yi H."/>
            <person name="Baek C."/>
        </authorList>
    </citation>
    <scope>NUCLEOTIDE SEQUENCE [LARGE SCALE GENOMIC DNA]</scope>
    <source>
        <strain evidence="3 4">HYN0049</strain>
    </source>
</reference>
<proteinExistence type="predicted"/>
<dbReference type="InterPro" id="IPR036179">
    <property type="entry name" value="Ig-like_dom_sf"/>
</dbReference>
<sequence>MKILHKALMPVFLMFSALALAQGGASSCGELQANFQQYQACATTIQFTNSINNPSQENFNTSCIGDNLQGPTWFFIKIKSAGDIHMQISQVGNSGNETDVDFVLWGPFPNLDNVCGQLNPSHEIDCSWSVFATEQVSLPNAIAGQLYVLLVDNYSNVPGEITITQTGGTGSSDCGFLSAVDILDNTGAEITNLNYCKPGTKDLVAKVDTSDFPGNLANYRYNYKWYKDDVLINTITDSTSDTNTITVNETGDYRVDMTAYDSTDPTVDLTNLDISSDEITLSFFDAPDITLQLSGGSCLAQNPVLHAVDNNGNFDGTYQWFRNNVMIPGAAAPDYTPDTAGNYYVKVANAGCPPVNSNSITVYVAPQISISGNQTICEGTTHTITSAISNSASLTSVTFRWFKDGQVIPGATNNSYIVSAVNQAPGTTASYELEATENGTCVSLTNATSITISPKPQLVSNVNLEQCDYIAPNNDGIAKTNLTQVYQAITNNNPAFTLTYYLDSGLTQQIPDPSAFTNTTPNQTIYVTGTIPTSVCISNTATISLTVSPTNVASYTNMAPVCPEINSSFGFLDFESQRQVIKNTFFPTSNVTIDFYDNENDAALEQNPLTNTTQRPIGPTVVYARIEMGNNCFEVGTFNTEIYSAPLQSAIGNVAKCQSDTLLLSSKDPEALAGQNNAVQVSYFYSFDNAKNNANAIPKTSAVNLPLGNNPIFARLVNSNSQCVSITDFTVTVFANPVLTQPDDISLCGDTTAVFNLDSRIPQITSGNTNYQVTFFASQQDLNSGNAIPDSAAYESAPKTIFIKAIDPTNNGCPSTTSLTLNVYQSPGSPDNPDIIEECSSDGFAEFDLTSHEQQMAGTTPINEIEFRYYIDPADAAANNSNVISNPGAFTNTAISEQAIYVRLNGSNRIDSETGIACYRILQQMIYARPFPENKLNDYPYKICLDIDGNVVNPAIVDAGLLHGDYDFIWYNGSDAIAGNEIITSNGSIFTTEHEGDYSVRITDLTHLTLCQTIVNFTARNSLIPFSLTGNPTELVAFETDNTITAVVTPPSDDFEYSLDNTPWQDSNVFTDVKEGIYTLSVRNKYGCGELSTMVVVTDYPRFFTPNGDGYNDRWNIGGRLALDKSNVFIYDRFGKLMTEITANETGWDGTYNGKPMPADDYWFRINYIVGGQKKEFLGHFSLKR</sequence>
<organism evidence="3 4">
    <name type="scientific">Flavobacterium pallidum</name>
    <dbReference type="NCBI Taxonomy" id="2172098"/>
    <lineage>
        <taxon>Bacteria</taxon>
        <taxon>Pseudomonadati</taxon>
        <taxon>Bacteroidota</taxon>
        <taxon>Flavobacteriia</taxon>
        <taxon>Flavobacteriales</taxon>
        <taxon>Flavobacteriaceae</taxon>
        <taxon>Flavobacterium</taxon>
    </lineage>
</organism>
<dbReference type="AlphaFoldDB" id="A0A2S1SE67"/>
<dbReference type="KEGG" id="fpal:HYN49_01555"/>
<gene>
    <name evidence="3" type="ORF">HYN49_01555</name>
</gene>
<dbReference type="SUPFAM" id="SSF48726">
    <property type="entry name" value="Immunoglobulin"/>
    <property type="match status" value="1"/>
</dbReference>
<feature type="domain" description="Ig-like" evidence="2">
    <location>
        <begin position="366"/>
        <end position="451"/>
    </location>
</feature>
<evidence type="ECO:0000259" key="2">
    <source>
        <dbReference type="PROSITE" id="PS50835"/>
    </source>
</evidence>
<keyword evidence="4" id="KW-1185">Reference proteome</keyword>
<dbReference type="Pfam" id="PF13585">
    <property type="entry name" value="CHU_C"/>
    <property type="match status" value="1"/>
</dbReference>
<dbReference type="Gene3D" id="2.60.40.10">
    <property type="entry name" value="Immunoglobulins"/>
    <property type="match status" value="1"/>
</dbReference>
<dbReference type="InterPro" id="IPR013783">
    <property type="entry name" value="Ig-like_fold"/>
</dbReference>
<evidence type="ECO:0000313" key="4">
    <source>
        <dbReference type="Proteomes" id="UP000244937"/>
    </source>
</evidence>
<dbReference type="Proteomes" id="UP000244937">
    <property type="component" value="Chromosome"/>
</dbReference>
<dbReference type="PROSITE" id="PS51257">
    <property type="entry name" value="PROKAR_LIPOPROTEIN"/>
    <property type="match status" value="1"/>
</dbReference>
<protein>
    <recommendedName>
        <fullName evidence="2">Ig-like domain-containing protein</fullName>
    </recommendedName>
</protein>
<dbReference type="InterPro" id="IPR026341">
    <property type="entry name" value="T9SS_type_B"/>
</dbReference>
<dbReference type="EMBL" id="CP029187">
    <property type="protein sequence ID" value="AWI24681.1"/>
    <property type="molecule type" value="Genomic_DNA"/>
</dbReference>
<dbReference type="OrthoDB" id="9765926at2"/>
<evidence type="ECO:0000256" key="1">
    <source>
        <dbReference type="SAM" id="SignalP"/>
    </source>
</evidence>
<dbReference type="InterPro" id="IPR007110">
    <property type="entry name" value="Ig-like_dom"/>
</dbReference>
<feature type="chain" id="PRO_5015459221" description="Ig-like domain-containing protein" evidence="1">
    <location>
        <begin position="22"/>
        <end position="1185"/>
    </location>
</feature>
<dbReference type="NCBIfam" id="TIGR04131">
    <property type="entry name" value="Bac_Flav_CTERM"/>
    <property type="match status" value="1"/>
</dbReference>
<accession>A0A2S1SE67</accession>
<evidence type="ECO:0000313" key="3">
    <source>
        <dbReference type="EMBL" id="AWI24681.1"/>
    </source>
</evidence>
<dbReference type="PROSITE" id="PS50835">
    <property type="entry name" value="IG_LIKE"/>
    <property type="match status" value="1"/>
</dbReference>
<dbReference type="RefSeq" id="WP_108902479.1">
    <property type="nucleotide sequence ID" value="NZ_CP029187.1"/>
</dbReference>
<keyword evidence="1" id="KW-0732">Signal</keyword>
<feature type="signal peptide" evidence="1">
    <location>
        <begin position="1"/>
        <end position="21"/>
    </location>
</feature>
<name>A0A2S1SE67_9FLAO</name>